<evidence type="ECO:0000256" key="1">
    <source>
        <dbReference type="ARBA" id="ARBA00022679"/>
    </source>
</evidence>
<dbReference type="EMBL" id="CADCVG010000030">
    <property type="protein sequence ID" value="CAA9448473.1"/>
    <property type="molecule type" value="Genomic_DNA"/>
</dbReference>
<dbReference type="Pfam" id="PF13649">
    <property type="entry name" value="Methyltransf_25"/>
    <property type="match status" value="1"/>
</dbReference>
<sequence length="228" mass="25616">MRAGTGAVFDGAAANYDRARRQLVPLFDDFYGAAVGAIPYGREDEIRVLDLGAGTGLLSAMIARAFPRTRITLVDISPEMLGVARQRFVDEPARFELRVMDYAEEPLLGEYDAVVSALSIHHLDGDEKRELFRKVYGVLREGGVFINADQVLGETSETEARYREAWLRQVRERGVSEGDLSAALVRMREDKSSTLDEQRAWLEEAGFREVGCWYKDYSFAVYGGCKRD</sequence>
<dbReference type="InterPro" id="IPR041698">
    <property type="entry name" value="Methyltransf_25"/>
</dbReference>
<dbReference type="SUPFAM" id="SSF53335">
    <property type="entry name" value="S-adenosyl-L-methionine-dependent methyltransferases"/>
    <property type="match status" value="1"/>
</dbReference>
<name>A0A6J4QN12_9ACTN</name>
<dbReference type="PANTHER" id="PTHR43861">
    <property type="entry name" value="TRANS-ACONITATE 2-METHYLTRANSFERASE-RELATED"/>
    <property type="match status" value="1"/>
</dbReference>
<evidence type="ECO:0000259" key="2">
    <source>
        <dbReference type="Pfam" id="PF13649"/>
    </source>
</evidence>
<keyword evidence="1" id="KW-0808">Transferase</keyword>
<dbReference type="AlphaFoldDB" id="A0A6J4QN12"/>
<proteinExistence type="predicted"/>
<dbReference type="Gene3D" id="3.40.50.150">
    <property type="entry name" value="Vaccinia Virus protein VP39"/>
    <property type="match status" value="1"/>
</dbReference>
<dbReference type="InterPro" id="IPR029063">
    <property type="entry name" value="SAM-dependent_MTases_sf"/>
</dbReference>
<protein>
    <recommendedName>
        <fullName evidence="2">Methyltransferase domain-containing protein</fullName>
    </recommendedName>
</protein>
<feature type="domain" description="Methyltransferase" evidence="2">
    <location>
        <begin position="48"/>
        <end position="143"/>
    </location>
</feature>
<accession>A0A6J4QN12</accession>
<reference evidence="3" key="1">
    <citation type="submission" date="2020-02" db="EMBL/GenBank/DDBJ databases">
        <authorList>
            <person name="Meier V. D."/>
        </authorList>
    </citation>
    <scope>NUCLEOTIDE SEQUENCE</scope>
    <source>
        <strain evidence="3">AVDCRST_MAG14</strain>
    </source>
</reference>
<gene>
    <name evidence="3" type="ORF">AVDCRST_MAG14-646</name>
</gene>
<organism evidence="3">
    <name type="scientific">uncultured Rubrobacteraceae bacterium</name>
    <dbReference type="NCBI Taxonomy" id="349277"/>
    <lineage>
        <taxon>Bacteria</taxon>
        <taxon>Bacillati</taxon>
        <taxon>Actinomycetota</taxon>
        <taxon>Rubrobacteria</taxon>
        <taxon>Rubrobacterales</taxon>
        <taxon>Rubrobacteraceae</taxon>
        <taxon>environmental samples</taxon>
    </lineage>
</organism>
<dbReference type="CDD" id="cd02440">
    <property type="entry name" value="AdoMet_MTases"/>
    <property type="match status" value="1"/>
</dbReference>
<evidence type="ECO:0000313" key="3">
    <source>
        <dbReference type="EMBL" id="CAA9448473.1"/>
    </source>
</evidence>
<dbReference type="GO" id="GO:0016740">
    <property type="term" value="F:transferase activity"/>
    <property type="evidence" value="ECO:0007669"/>
    <property type="project" value="UniProtKB-KW"/>
</dbReference>